<reference evidence="1 2" key="1">
    <citation type="journal article" date="2021" name="DNA Res.">
        <title>Genome analysis of Candida subhashii reveals its hybrid nature and dual mitochondrial genome conformations.</title>
        <authorList>
            <person name="Mixao V."/>
            <person name="Hegedusova E."/>
            <person name="Saus E."/>
            <person name="Pryszcz L.P."/>
            <person name="Cillingova A."/>
            <person name="Nosek J."/>
            <person name="Gabaldon T."/>
        </authorList>
    </citation>
    <scope>NUCLEOTIDE SEQUENCE [LARGE SCALE GENOMIC DNA]</scope>
    <source>
        <strain evidence="1 2">CBS 10753</strain>
    </source>
</reference>
<dbReference type="OrthoDB" id="190098at2759"/>
<dbReference type="GO" id="GO:0006887">
    <property type="term" value="P:exocytosis"/>
    <property type="evidence" value="ECO:0007669"/>
    <property type="project" value="InterPro"/>
</dbReference>
<dbReference type="Pfam" id="PF06046">
    <property type="entry name" value="Sec6"/>
    <property type="match status" value="1"/>
</dbReference>
<sequence>MADAATLAKISELIKSEDDLGKISSLQQQFMKEKASVDIKLSAGTQRQIESIMDNLKQLNNTAKRLGSIKSNMAKVNTLYEDSIISVENYELIRKMTTVNQFLSQVANLYEDISGYKDYLEILEKQIDYELGKMKQDLTYSLPHIFEIHYVFNQARNFQDYLEDYSKDLSDDLQSIIFKIVAPVKKTIKMYEELLTEVIIGLTEAAKEKNHECIFRLIKVIEYEDKEDMKFSLMENLKLNSARDVRTVNYAQFRRSRRNYKKFFYQKLEASFEETFEACVEHYQDDKMLVYDHLDWLEDELSYVYNDLEQLFPPNWKISSFISGVYYNLLHKFTLGIINSDPTAEDLLRILSYDSHYTKFLASLPPPPSEQKAKTPIEKSIMGEELKNVVLEDYMKMIMAKMNEWNENLMKQETESFKQRTVSPDIYPYRQIIEDEDANNQLITYQIETDVYVLPDFKTPLTLLKEQAEVAAGSGYSKIMVGVIENWAKCYTQRTANFSKLVDDEIARYLSINSNEKFLLKESKTSRLFRKKNTPEVLDVENMTPEELDEVSRPGLLEYLTALGNTYELNTSRLVEKFLPMYKEKVHTNYQVRLTQAFDDLLGPATDLNIQIVVTIVGIIMNDLYPALSQLFTKKWYEGSTQTSDETEMSHLIVETIAEYMEELRGYSTYDMYSITFAVLLDSFITNYLRIGYENILHGDAKKIDPNATKKYKSFTEAIGRDVTAFYKGLEHLFTRKDQAYLANTLRALEYLGDLGTCENPMKIIPEIWEHEILSIFPNCSVEYVRGVCLCRKDMDKAQVNELIGVLEQIKKEYHASVPPPDTSNTFLNDFGFKI</sequence>
<comment type="caution">
    <text evidence="1">The sequence shown here is derived from an EMBL/GenBank/DDBJ whole genome shotgun (WGS) entry which is preliminary data.</text>
</comment>
<dbReference type="EMBL" id="JAGSYN010000217">
    <property type="protein sequence ID" value="KAG7661568.1"/>
    <property type="molecule type" value="Genomic_DNA"/>
</dbReference>
<name>A0A8J5QJF9_9ASCO</name>
<dbReference type="PANTHER" id="PTHR21292">
    <property type="entry name" value="EXOCYST COMPLEX COMPONENT SEC6-RELATED"/>
    <property type="match status" value="1"/>
</dbReference>
<dbReference type="PANTHER" id="PTHR21292:SF1">
    <property type="entry name" value="EXOCYST COMPLEX COMPONENT 3"/>
    <property type="match status" value="1"/>
</dbReference>
<evidence type="ECO:0000313" key="2">
    <source>
        <dbReference type="Proteomes" id="UP000694255"/>
    </source>
</evidence>
<proteinExistence type="predicted"/>
<protein>
    <submittedName>
        <fullName evidence="1">SEC6</fullName>
    </submittedName>
</protein>
<dbReference type="RefSeq" id="XP_049261801.1">
    <property type="nucleotide sequence ID" value="XM_049408948.1"/>
</dbReference>
<dbReference type="InterPro" id="IPR010326">
    <property type="entry name" value="EXOC3/Sec6"/>
</dbReference>
<keyword evidence="2" id="KW-1185">Reference proteome</keyword>
<gene>
    <name evidence="1" type="ORF">J8A68_004937</name>
</gene>
<dbReference type="GO" id="GO:0000145">
    <property type="term" value="C:exocyst"/>
    <property type="evidence" value="ECO:0007669"/>
    <property type="project" value="InterPro"/>
</dbReference>
<evidence type="ECO:0000313" key="1">
    <source>
        <dbReference type="EMBL" id="KAG7661568.1"/>
    </source>
</evidence>
<dbReference type="GeneID" id="73471737"/>
<accession>A0A8J5QJF9</accession>
<dbReference type="Proteomes" id="UP000694255">
    <property type="component" value="Unassembled WGS sequence"/>
</dbReference>
<dbReference type="AlphaFoldDB" id="A0A8J5QJF9"/>
<organism evidence="1 2">
    <name type="scientific">[Candida] subhashii</name>
    <dbReference type="NCBI Taxonomy" id="561895"/>
    <lineage>
        <taxon>Eukaryota</taxon>
        <taxon>Fungi</taxon>
        <taxon>Dikarya</taxon>
        <taxon>Ascomycota</taxon>
        <taxon>Saccharomycotina</taxon>
        <taxon>Pichiomycetes</taxon>
        <taxon>Debaryomycetaceae</taxon>
        <taxon>Spathaspora</taxon>
    </lineage>
</organism>
<dbReference type="GO" id="GO:0000149">
    <property type="term" value="F:SNARE binding"/>
    <property type="evidence" value="ECO:0007669"/>
    <property type="project" value="TreeGrafter"/>
</dbReference>
<dbReference type="GO" id="GO:0051601">
    <property type="term" value="P:exocyst localization"/>
    <property type="evidence" value="ECO:0007669"/>
    <property type="project" value="TreeGrafter"/>
</dbReference>